<keyword evidence="6" id="KW-1185">Reference proteome</keyword>
<evidence type="ECO:0000313" key="6">
    <source>
        <dbReference type="Proteomes" id="UP001147760"/>
    </source>
</evidence>
<dbReference type="PROSITE" id="PS50088">
    <property type="entry name" value="ANK_REPEAT"/>
    <property type="match status" value="1"/>
</dbReference>
<dbReference type="CDD" id="cd09917">
    <property type="entry name" value="F-box_SF"/>
    <property type="match status" value="1"/>
</dbReference>
<dbReference type="InterPro" id="IPR002110">
    <property type="entry name" value="Ankyrin_rpt"/>
</dbReference>
<reference evidence="5" key="2">
    <citation type="journal article" date="2023" name="IMA Fungus">
        <title>Comparative genomic study of the Penicillium genus elucidates a diverse pangenome and 15 lateral gene transfer events.</title>
        <authorList>
            <person name="Petersen C."/>
            <person name="Sorensen T."/>
            <person name="Nielsen M.R."/>
            <person name="Sondergaard T.E."/>
            <person name="Sorensen J.L."/>
            <person name="Fitzpatrick D.A."/>
            <person name="Frisvad J.C."/>
            <person name="Nielsen K.L."/>
        </authorList>
    </citation>
    <scope>NUCLEOTIDE SEQUENCE</scope>
    <source>
        <strain evidence="5">IBT 17660</strain>
    </source>
</reference>
<reference evidence="5" key="1">
    <citation type="submission" date="2022-12" db="EMBL/GenBank/DDBJ databases">
        <authorList>
            <person name="Petersen C."/>
        </authorList>
    </citation>
    <scope>NUCLEOTIDE SEQUENCE</scope>
    <source>
        <strain evidence="5">IBT 17660</strain>
    </source>
</reference>
<organism evidence="5 6">
    <name type="scientific">Penicillium desertorum</name>
    <dbReference type="NCBI Taxonomy" id="1303715"/>
    <lineage>
        <taxon>Eukaryota</taxon>
        <taxon>Fungi</taxon>
        <taxon>Dikarya</taxon>
        <taxon>Ascomycota</taxon>
        <taxon>Pezizomycotina</taxon>
        <taxon>Eurotiomycetes</taxon>
        <taxon>Eurotiomycetidae</taxon>
        <taxon>Eurotiales</taxon>
        <taxon>Aspergillaceae</taxon>
        <taxon>Penicillium</taxon>
    </lineage>
</organism>
<dbReference type="InterPro" id="IPR036770">
    <property type="entry name" value="Ankyrin_rpt-contain_sf"/>
</dbReference>
<dbReference type="SMART" id="SM00248">
    <property type="entry name" value="ANK"/>
    <property type="match status" value="5"/>
</dbReference>
<dbReference type="EMBL" id="JAPWDO010000005">
    <property type="protein sequence ID" value="KAJ5470089.1"/>
    <property type="molecule type" value="Genomic_DNA"/>
</dbReference>
<gene>
    <name evidence="5" type="ORF">N7530_007446</name>
</gene>
<dbReference type="Gene3D" id="1.25.40.20">
    <property type="entry name" value="Ankyrin repeat-containing domain"/>
    <property type="match status" value="2"/>
</dbReference>
<dbReference type="Proteomes" id="UP001147760">
    <property type="component" value="Unassembled WGS sequence"/>
</dbReference>
<dbReference type="InterPro" id="IPR036047">
    <property type="entry name" value="F-box-like_dom_sf"/>
</dbReference>
<comment type="caution">
    <text evidence="5">The sequence shown here is derived from an EMBL/GenBank/DDBJ whole genome shotgun (WGS) entry which is preliminary data.</text>
</comment>
<sequence>MSQQPTSTQPLGSFKLGDLPQEVVILILSMVTIQDRCMLQHTCKSMYLLLADGIMEERKVTARVLAPRKKYEKRGWRWNSPYSIAGLDMPDTSPQEDGCKFLRRPAKSEIFARAIERGALKTVEGYLRSGVTPNVYSLTGGFMLHVAITARQPSMISLLLEYDADPSCLHFNYSHEPHTWTHTLGPEPFFYAFTCDGHLMVRAFASSGKVDGFANLVVRYCSYETIQACVAAGMDLNQPSSERETVAHALAKRNDLVMFWDMSPYLTSGTMTMVSRKHQTPLHVALKQPIPTVAMELIAAGAYTNSLDKSIDTTLSIVLAIENGHFEAARLMLERNTDLPLEKYIGSELLTAISACAVDVVRLLIHRGVSKEQDGDDYTSPLICAVRTGSLEMVKLIYEEGPKHPSLRYNPGRLFSPSAYATALALGKPEIADFLEGCIERDSSDPRMPCIPENDSHANMAREIMETMSDLHHWDECMFHDEVQPNEVQSRAHLVNQIALYILPLAGADFDSGRIRDLVQKAQHICPSKQVSYHSMYALEEAIKDLELPGEEAGEGECDDPDKAGLLCKALPRLVSVIRQEAVTERRTLFLQTLEEVFIDHITVQAKSQMCADSELIGALLLPPGMNDRARQLKETLRRLCGVARENIYNDEIDRLLMVFLRLLRC</sequence>
<dbReference type="SUPFAM" id="SSF48403">
    <property type="entry name" value="Ankyrin repeat"/>
    <property type="match status" value="1"/>
</dbReference>
<dbReference type="AlphaFoldDB" id="A0A9W9WM67"/>
<accession>A0A9W9WM67</accession>
<feature type="domain" description="F-box" evidence="4">
    <location>
        <begin position="13"/>
        <end position="64"/>
    </location>
</feature>
<protein>
    <recommendedName>
        <fullName evidence="4">F-box domain-containing protein</fullName>
    </recommendedName>
</protein>
<dbReference type="PANTHER" id="PTHR24198:SF165">
    <property type="entry name" value="ANKYRIN REPEAT-CONTAINING PROTEIN-RELATED"/>
    <property type="match status" value="1"/>
</dbReference>
<evidence type="ECO:0000256" key="3">
    <source>
        <dbReference type="PROSITE-ProRule" id="PRU00023"/>
    </source>
</evidence>
<evidence type="ECO:0000313" key="5">
    <source>
        <dbReference type="EMBL" id="KAJ5470089.1"/>
    </source>
</evidence>
<evidence type="ECO:0000256" key="2">
    <source>
        <dbReference type="ARBA" id="ARBA00023043"/>
    </source>
</evidence>
<dbReference type="InterPro" id="IPR001810">
    <property type="entry name" value="F-box_dom"/>
</dbReference>
<dbReference type="PROSITE" id="PS50181">
    <property type="entry name" value="FBOX"/>
    <property type="match status" value="1"/>
</dbReference>
<dbReference type="OrthoDB" id="539213at2759"/>
<dbReference type="Pfam" id="PF12796">
    <property type="entry name" value="Ank_2"/>
    <property type="match status" value="1"/>
</dbReference>
<keyword evidence="2 3" id="KW-0040">ANK repeat</keyword>
<feature type="repeat" description="ANK" evidence="3">
    <location>
        <begin position="277"/>
        <end position="309"/>
    </location>
</feature>
<name>A0A9W9WM67_9EURO</name>
<evidence type="ECO:0000259" key="4">
    <source>
        <dbReference type="PROSITE" id="PS50181"/>
    </source>
</evidence>
<dbReference type="SUPFAM" id="SSF81383">
    <property type="entry name" value="F-box domain"/>
    <property type="match status" value="1"/>
</dbReference>
<keyword evidence="1" id="KW-0677">Repeat</keyword>
<evidence type="ECO:0000256" key="1">
    <source>
        <dbReference type="ARBA" id="ARBA00022737"/>
    </source>
</evidence>
<proteinExistence type="predicted"/>
<dbReference type="PANTHER" id="PTHR24198">
    <property type="entry name" value="ANKYRIN REPEAT AND PROTEIN KINASE DOMAIN-CONTAINING PROTEIN"/>
    <property type="match status" value="1"/>
</dbReference>